<evidence type="ECO:0000256" key="2">
    <source>
        <dbReference type="ARBA" id="ARBA00022475"/>
    </source>
</evidence>
<feature type="transmembrane region" description="Helical" evidence="6">
    <location>
        <begin position="146"/>
        <end position="165"/>
    </location>
</feature>
<feature type="transmembrane region" description="Helical" evidence="6">
    <location>
        <begin position="108"/>
        <end position="134"/>
    </location>
</feature>
<evidence type="ECO:0000256" key="3">
    <source>
        <dbReference type="ARBA" id="ARBA00022692"/>
    </source>
</evidence>
<dbReference type="AlphaFoldDB" id="B6INP7"/>
<proteinExistence type="predicted"/>
<dbReference type="KEGG" id="rce:RC1_1835"/>
<dbReference type="GO" id="GO:0005886">
    <property type="term" value="C:plasma membrane"/>
    <property type="evidence" value="ECO:0007669"/>
    <property type="project" value="UniProtKB-SubCell"/>
</dbReference>
<dbReference type="GO" id="GO:0015171">
    <property type="term" value="F:amino acid transmembrane transporter activity"/>
    <property type="evidence" value="ECO:0007669"/>
    <property type="project" value="TreeGrafter"/>
</dbReference>
<evidence type="ECO:0000256" key="5">
    <source>
        <dbReference type="ARBA" id="ARBA00023136"/>
    </source>
</evidence>
<evidence type="ECO:0000256" key="4">
    <source>
        <dbReference type="ARBA" id="ARBA00022989"/>
    </source>
</evidence>
<gene>
    <name evidence="7" type="ordered locus">RC1_1835</name>
</gene>
<comment type="subcellular location">
    <subcellularLocation>
        <location evidence="1">Cell membrane</location>
        <topology evidence="1">Multi-pass membrane protein</topology>
    </subcellularLocation>
</comment>
<protein>
    <submittedName>
        <fullName evidence="7">Translocator protein, LysE family protein</fullName>
    </submittedName>
</protein>
<dbReference type="HOGENOM" id="CLU_079569_2_2_5"/>
<dbReference type="InterPro" id="IPR001123">
    <property type="entry name" value="LeuE-type"/>
</dbReference>
<evidence type="ECO:0000313" key="7">
    <source>
        <dbReference type="EMBL" id="ACI99231.1"/>
    </source>
</evidence>
<feature type="transmembrane region" description="Helical" evidence="6">
    <location>
        <begin position="70"/>
        <end position="88"/>
    </location>
</feature>
<accession>B6INP7</accession>
<feature type="transmembrane region" description="Helical" evidence="6">
    <location>
        <begin position="36"/>
        <end position="58"/>
    </location>
</feature>
<keyword evidence="5 6" id="KW-0472">Membrane</keyword>
<keyword evidence="4 6" id="KW-1133">Transmembrane helix</keyword>
<evidence type="ECO:0000256" key="1">
    <source>
        <dbReference type="ARBA" id="ARBA00004651"/>
    </source>
</evidence>
<dbReference type="PANTHER" id="PTHR30086:SF20">
    <property type="entry name" value="ARGININE EXPORTER PROTEIN ARGO-RELATED"/>
    <property type="match status" value="1"/>
</dbReference>
<dbReference type="PIRSF" id="PIRSF006324">
    <property type="entry name" value="LeuE"/>
    <property type="match status" value="1"/>
</dbReference>
<dbReference type="PANTHER" id="PTHR30086">
    <property type="entry name" value="ARGININE EXPORTER PROTEIN ARGO"/>
    <property type="match status" value="1"/>
</dbReference>
<keyword evidence="3 6" id="KW-0812">Transmembrane</keyword>
<evidence type="ECO:0000313" key="8">
    <source>
        <dbReference type="Proteomes" id="UP000001591"/>
    </source>
</evidence>
<dbReference type="EMBL" id="CP000613">
    <property type="protein sequence ID" value="ACI99231.1"/>
    <property type="molecule type" value="Genomic_DNA"/>
</dbReference>
<dbReference type="eggNOG" id="COG1280">
    <property type="taxonomic scope" value="Bacteria"/>
</dbReference>
<dbReference type="RefSeq" id="WP_012567016.1">
    <property type="nucleotide sequence ID" value="NC_011420.2"/>
</dbReference>
<name>B6INP7_RHOCS</name>
<dbReference type="OrthoDB" id="9804822at2"/>
<organism evidence="7 8">
    <name type="scientific">Rhodospirillum centenum (strain ATCC 51521 / SW)</name>
    <dbReference type="NCBI Taxonomy" id="414684"/>
    <lineage>
        <taxon>Bacteria</taxon>
        <taxon>Pseudomonadati</taxon>
        <taxon>Pseudomonadota</taxon>
        <taxon>Alphaproteobacteria</taxon>
        <taxon>Rhodospirillales</taxon>
        <taxon>Rhodospirillaceae</taxon>
        <taxon>Rhodospirillum</taxon>
    </lineage>
</organism>
<keyword evidence="2" id="KW-1003">Cell membrane</keyword>
<dbReference type="Proteomes" id="UP000001591">
    <property type="component" value="Chromosome"/>
</dbReference>
<sequence length="205" mass="21063">MTLESSLALALALAIFAATPGPGILAVMSCAIARGFRAGLALGAGLVLGDLVYMTLAVQGMALLAQAMGELFLAVKLAGAAYILWLGIKAWRAEPVLPSAAGPETGRGLARTFLAGLAVTLGNPKAIIFYMGFLPSFIDVTRIGPVDMAVLAGLVTVVVGGVVVVYARTAAQARGLLTSPRRVRWMNRTAGTAMIGTGLALALRR</sequence>
<reference evidence="7 8" key="1">
    <citation type="journal article" date="2010" name="BMC Genomics">
        <title>Metabolic flexibility revealed in the genome of the cyst-forming alpha-1 proteobacterium Rhodospirillum centenum.</title>
        <authorList>
            <person name="Lu Y.K."/>
            <person name="Marden J."/>
            <person name="Han M."/>
            <person name="Swingley W.D."/>
            <person name="Mastrian S.D."/>
            <person name="Chowdhury S.R."/>
            <person name="Hao J."/>
            <person name="Helmy T."/>
            <person name="Kim S."/>
            <person name="Kurdoglu A.A."/>
            <person name="Matthies H.J."/>
            <person name="Rollo D."/>
            <person name="Stothard P."/>
            <person name="Blankenship R.E."/>
            <person name="Bauer C.E."/>
            <person name="Touchman J.W."/>
        </authorList>
    </citation>
    <scope>NUCLEOTIDE SEQUENCE [LARGE SCALE GENOMIC DNA]</scope>
    <source>
        <strain evidence="8">ATCC 51521 / SW</strain>
    </source>
</reference>
<dbReference type="Pfam" id="PF01810">
    <property type="entry name" value="LysE"/>
    <property type="match status" value="1"/>
</dbReference>
<keyword evidence="8" id="KW-1185">Reference proteome</keyword>
<evidence type="ECO:0000256" key="6">
    <source>
        <dbReference type="SAM" id="Phobius"/>
    </source>
</evidence>